<feature type="region of interest" description="Disordered" evidence="1">
    <location>
        <begin position="1"/>
        <end position="29"/>
    </location>
</feature>
<name>A0A218XD49_PUNGR</name>
<protein>
    <submittedName>
        <fullName evidence="2">Uncharacterized protein</fullName>
    </submittedName>
</protein>
<comment type="caution">
    <text evidence="2">The sequence shown here is derived from an EMBL/GenBank/DDBJ whole genome shotgun (WGS) entry which is preliminary data.</text>
</comment>
<dbReference type="AlphaFoldDB" id="A0A218XD49"/>
<reference evidence="3" key="1">
    <citation type="journal article" date="2017" name="Plant J.">
        <title>The pomegranate (Punica granatum L.) genome and the genomics of punicalagin biosynthesis.</title>
        <authorList>
            <person name="Qin G."/>
            <person name="Xu C."/>
            <person name="Ming R."/>
            <person name="Tang H."/>
            <person name="Guyot R."/>
            <person name="Kramer E.M."/>
            <person name="Hu Y."/>
            <person name="Yi X."/>
            <person name="Qi Y."/>
            <person name="Xu X."/>
            <person name="Gao Z."/>
            <person name="Pan H."/>
            <person name="Jian J."/>
            <person name="Tian Y."/>
            <person name="Yue Z."/>
            <person name="Xu Y."/>
        </authorList>
    </citation>
    <scope>NUCLEOTIDE SEQUENCE [LARGE SCALE GENOMIC DNA]</scope>
    <source>
        <strain evidence="3">cv. Dabenzi</strain>
    </source>
</reference>
<organism evidence="2 3">
    <name type="scientific">Punica granatum</name>
    <name type="common">Pomegranate</name>
    <dbReference type="NCBI Taxonomy" id="22663"/>
    <lineage>
        <taxon>Eukaryota</taxon>
        <taxon>Viridiplantae</taxon>
        <taxon>Streptophyta</taxon>
        <taxon>Embryophyta</taxon>
        <taxon>Tracheophyta</taxon>
        <taxon>Spermatophyta</taxon>
        <taxon>Magnoliopsida</taxon>
        <taxon>eudicotyledons</taxon>
        <taxon>Gunneridae</taxon>
        <taxon>Pentapetalae</taxon>
        <taxon>rosids</taxon>
        <taxon>malvids</taxon>
        <taxon>Myrtales</taxon>
        <taxon>Lythraceae</taxon>
        <taxon>Punica</taxon>
    </lineage>
</organism>
<dbReference type="Proteomes" id="UP000197138">
    <property type="component" value="Unassembled WGS sequence"/>
</dbReference>
<evidence type="ECO:0000256" key="1">
    <source>
        <dbReference type="SAM" id="MobiDB-lite"/>
    </source>
</evidence>
<feature type="compositionally biased region" description="Polar residues" evidence="1">
    <location>
        <begin position="104"/>
        <end position="119"/>
    </location>
</feature>
<dbReference type="EMBL" id="MTKT01001946">
    <property type="protein sequence ID" value="OWM82864.1"/>
    <property type="molecule type" value="Genomic_DNA"/>
</dbReference>
<feature type="compositionally biased region" description="Polar residues" evidence="1">
    <location>
        <begin position="8"/>
        <end position="20"/>
    </location>
</feature>
<evidence type="ECO:0000313" key="3">
    <source>
        <dbReference type="Proteomes" id="UP000197138"/>
    </source>
</evidence>
<sequence length="119" mass="12920">MHIGSPRTPDSSPIPQTHQGGTPPKKPKYKVIFNIPDNVVALAPNFDCPIEPPLSSELPLTTEEGVFVPVTSNTPPPNSKAKGKQPLLSSPTNQRGHPYWKDNLNVSRPQDSPSHLDQA</sequence>
<proteinExistence type="predicted"/>
<accession>A0A218XD49</accession>
<evidence type="ECO:0000313" key="2">
    <source>
        <dbReference type="EMBL" id="OWM82864.1"/>
    </source>
</evidence>
<gene>
    <name evidence="2" type="ORF">CDL15_Pgr029225</name>
</gene>
<feature type="region of interest" description="Disordered" evidence="1">
    <location>
        <begin position="65"/>
        <end position="119"/>
    </location>
</feature>